<keyword evidence="1" id="KW-0812">Transmembrane</keyword>
<dbReference type="AlphaFoldDB" id="A0A5C3LJ71"/>
<reference evidence="2 3" key="1">
    <citation type="journal article" date="2019" name="Nat. Ecol. Evol.">
        <title>Megaphylogeny resolves global patterns of mushroom evolution.</title>
        <authorList>
            <person name="Varga T."/>
            <person name="Krizsan K."/>
            <person name="Foldi C."/>
            <person name="Dima B."/>
            <person name="Sanchez-Garcia M."/>
            <person name="Sanchez-Ramirez S."/>
            <person name="Szollosi G.J."/>
            <person name="Szarkandi J.G."/>
            <person name="Papp V."/>
            <person name="Albert L."/>
            <person name="Andreopoulos W."/>
            <person name="Angelini C."/>
            <person name="Antonin V."/>
            <person name="Barry K.W."/>
            <person name="Bougher N.L."/>
            <person name="Buchanan P."/>
            <person name="Buyck B."/>
            <person name="Bense V."/>
            <person name="Catcheside P."/>
            <person name="Chovatia M."/>
            <person name="Cooper J."/>
            <person name="Damon W."/>
            <person name="Desjardin D."/>
            <person name="Finy P."/>
            <person name="Geml J."/>
            <person name="Haridas S."/>
            <person name="Hughes K."/>
            <person name="Justo A."/>
            <person name="Karasinski D."/>
            <person name="Kautmanova I."/>
            <person name="Kiss B."/>
            <person name="Kocsube S."/>
            <person name="Kotiranta H."/>
            <person name="LaButti K.M."/>
            <person name="Lechner B.E."/>
            <person name="Liimatainen K."/>
            <person name="Lipzen A."/>
            <person name="Lukacs Z."/>
            <person name="Mihaltcheva S."/>
            <person name="Morgado L.N."/>
            <person name="Niskanen T."/>
            <person name="Noordeloos M.E."/>
            <person name="Ohm R.A."/>
            <person name="Ortiz-Santana B."/>
            <person name="Ovrebo C."/>
            <person name="Racz N."/>
            <person name="Riley R."/>
            <person name="Savchenko A."/>
            <person name="Shiryaev A."/>
            <person name="Soop K."/>
            <person name="Spirin V."/>
            <person name="Szebenyi C."/>
            <person name="Tomsovsky M."/>
            <person name="Tulloss R.E."/>
            <person name="Uehling J."/>
            <person name="Grigoriev I.V."/>
            <person name="Vagvolgyi C."/>
            <person name="Papp T."/>
            <person name="Martin F.M."/>
            <person name="Miettinen O."/>
            <person name="Hibbett D.S."/>
            <person name="Nagy L.G."/>
        </authorList>
    </citation>
    <scope>NUCLEOTIDE SEQUENCE [LARGE SCALE GENOMIC DNA]</scope>
    <source>
        <strain evidence="2 3">CBS 166.37</strain>
    </source>
</reference>
<dbReference type="EMBL" id="ML213661">
    <property type="protein sequence ID" value="TFK32870.1"/>
    <property type="molecule type" value="Genomic_DNA"/>
</dbReference>
<evidence type="ECO:0000256" key="1">
    <source>
        <dbReference type="SAM" id="Phobius"/>
    </source>
</evidence>
<keyword evidence="1" id="KW-0472">Membrane</keyword>
<evidence type="ECO:0000313" key="3">
    <source>
        <dbReference type="Proteomes" id="UP000308652"/>
    </source>
</evidence>
<evidence type="ECO:0000313" key="2">
    <source>
        <dbReference type="EMBL" id="TFK32870.1"/>
    </source>
</evidence>
<name>A0A5C3LJ71_9AGAR</name>
<dbReference type="Proteomes" id="UP000308652">
    <property type="component" value="Unassembled WGS sequence"/>
</dbReference>
<organism evidence="2 3">
    <name type="scientific">Crucibulum laeve</name>
    <dbReference type="NCBI Taxonomy" id="68775"/>
    <lineage>
        <taxon>Eukaryota</taxon>
        <taxon>Fungi</taxon>
        <taxon>Dikarya</taxon>
        <taxon>Basidiomycota</taxon>
        <taxon>Agaricomycotina</taxon>
        <taxon>Agaricomycetes</taxon>
        <taxon>Agaricomycetidae</taxon>
        <taxon>Agaricales</taxon>
        <taxon>Agaricineae</taxon>
        <taxon>Nidulariaceae</taxon>
        <taxon>Crucibulum</taxon>
    </lineage>
</organism>
<keyword evidence="1" id="KW-1133">Transmembrane helix</keyword>
<gene>
    <name evidence="2" type="ORF">BDQ12DRAFT_691919</name>
</gene>
<proteinExistence type="predicted"/>
<protein>
    <submittedName>
        <fullName evidence="2">Uncharacterized protein</fullName>
    </submittedName>
</protein>
<feature type="transmembrane region" description="Helical" evidence="1">
    <location>
        <begin position="6"/>
        <end position="23"/>
    </location>
</feature>
<keyword evidence="3" id="KW-1185">Reference proteome</keyword>
<sequence>MLRWSNLGAFPIVFLLFRTWYIFKLAAMFKSMNRGVPSLRKCPSPLLLLVTKNSPLLLLFA</sequence>
<accession>A0A5C3LJ71</accession>